<dbReference type="Proteomes" id="UP000886501">
    <property type="component" value="Unassembled WGS sequence"/>
</dbReference>
<sequence>MEVAKEELQNALRPVRGRRVEKAELDALVQNTLDETKAKVDGASIPNTTWEYLLRSEILSLAATEGQALQDPSSSSTYYTSLSLLLDLTLTFTEYGACEASTPLTTCQDLLETQTISSCSHIFFWIQSRVTRLTRDMVPQKGKALILLRTLNELLRRLSKMGERNTEFCGRILIFLSQVFPLGERSGVNLRGEYGPPWDGPVANPAKPKEEREREDKDKMAVDESPEVLEEAKKEGAPPLMKVFNCLDGHRRSVDFYYTFWSLQQPFARPGAFADPVVFPTFKESVNKVLPFIKEATARERAMTGNKSASGNNNNLTPLNPQPLVTTGSKRKRQAAEVADETSSLKSYFFAKFLTSPDLLDLEIADTHFRRQFLFQLLTILQHLLTHTKAAKQAASKAGNKPLHIAEFTLEPTDAQWVQEAQLKCIEELKQTAPNGRLFADSVIAVLEREKSWVRWKNEQCMPFDKESWSKEIVVDIGDGEDEDDGKVTRRVGFEEATRQKRAEMTADPDEWEHKFGTAPLTEIWEMGYRDLTDLQQPFQPGEVKDFAKKIKMEDARINLRKQQLEKIAQQKARTLAQAQAQTQQKVENETKDVKMSDATSESTTTQTTTATDSTPTPPVIVQPVPTTPAQNALHPSLPLKPGSSPAPVQTASPSPAPAPAPAAVTQLQTQPPARSTPPPPPPPPVPAQPSTLPSDSIIGKHEESKHRWSWIALRTARDRYLQHFGKIGPGDIVQLEVEIEKEKREREAESEAAAAMKVDSIAQNESEEQTITGSSEVNGGGAAKTETTAATIPVPTPLVRGDGDFKMEGQ</sequence>
<keyword evidence="2" id="KW-1185">Reference proteome</keyword>
<name>A0ACB6Z4G0_THEGA</name>
<reference evidence="1" key="2">
    <citation type="journal article" date="2020" name="Nat. Commun.">
        <title>Large-scale genome sequencing of mycorrhizal fungi provides insights into the early evolution of symbiotic traits.</title>
        <authorList>
            <person name="Miyauchi S."/>
            <person name="Kiss E."/>
            <person name="Kuo A."/>
            <person name="Drula E."/>
            <person name="Kohler A."/>
            <person name="Sanchez-Garcia M."/>
            <person name="Morin E."/>
            <person name="Andreopoulos B."/>
            <person name="Barry K.W."/>
            <person name="Bonito G."/>
            <person name="Buee M."/>
            <person name="Carver A."/>
            <person name="Chen C."/>
            <person name="Cichocki N."/>
            <person name="Clum A."/>
            <person name="Culley D."/>
            <person name="Crous P.W."/>
            <person name="Fauchery L."/>
            <person name="Girlanda M."/>
            <person name="Hayes R.D."/>
            <person name="Keri Z."/>
            <person name="LaButti K."/>
            <person name="Lipzen A."/>
            <person name="Lombard V."/>
            <person name="Magnuson J."/>
            <person name="Maillard F."/>
            <person name="Murat C."/>
            <person name="Nolan M."/>
            <person name="Ohm R.A."/>
            <person name="Pangilinan J."/>
            <person name="Pereira M.F."/>
            <person name="Perotto S."/>
            <person name="Peter M."/>
            <person name="Pfister S."/>
            <person name="Riley R."/>
            <person name="Sitrit Y."/>
            <person name="Stielow J.B."/>
            <person name="Szollosi G."/>
            <person name="Zifcakova L."/>
            <person name="Stursova M."/>
            <person name="Spatafora J.W."/>
            <person name="Tedersoo L."/>
            <person name="Vaario L.M."/>
            <person name="Yamada A."/>
            <person name="Yan M."/>
            <person name="Wang P."/>
            <person name="Xu J."/>
            <person name="Bruns T."/>
            <person name="Baldrian P."/>
            <person name="Vilgalys R."/>
            <person name="Dunand C."/>
            <person name="Henrissat B."/>
            <person name="Grigoriev I.V."/>
            <person name="Hibbett D."/>
            <person name="Nagy L.G."/>
            <person name="Martin F.M."/>
        </authorList>
    </citation>
    <scope>NUCLEOTIDE SEQUENCE</scope>
    <source>
        <strain evidence="1">P2</strain>
    </source>
</reference>
<evidence type="ECO:0000313" key="2">
    <source>
        <dbReference type="Proteomes" id="UP000886501"/>
    </source>
</evidence>
<reference evidence="1" key="1">
    <citation type="submission" date="2019-10" db="EMBL/GenBank/DDBJ databases">
        <authorList>
            <consortium name="DOE Joint Genome Institute"/>
            <person name="Kuo A."/>
            <person name="Miyauchi S."/>
            <person name="Kiss E."/>
            <person name="Drula E."/>
            <person name="Kohler A."/>
            <person name="Sanchez-Garcia M."/>
            <person name="Andreopoulos B."/>
            <person name="Barry K.W."/>
            <person name="Bonito G."/>
            <person name="Buee M."/>
            <person name="Carver A."/>
            <person name="Chen C."/>
            <person name="Cichocki N."/>
            <person name="Clum A."/>
            <person name="Culley D."/>
            <person name="Crous P.W."/>
            <person name="Fauchery L."/>
            <person name="Girlanda M."/>
            <person name="Hayes R."/>
            <person name="Keri Z."/>
            <person name="Labutti K."/>
            <person name="Lipzen A."/>
            <person name="Lombard V."/>
            <person name="Magnuson J."/>
            <person name="Maillard F."/>
            <person name="Morin E."/>
            <person name="Murat C."/>
            <person name="Nolan M."/>
            <person name="Ohm R."/>
            <person name="Pangilinan J."/>
            <person name="Pereira M."/>
            <person name="Perotto S."/>
            <person name="Peter M."/>
            <person name="Riley R."/>
            <person name="Sitrit Y."/>
            <person name="Stielow B."/>
            <person name="Szollosi G."/>
            <person name="Zifcakova L."/>
            <person name="Stursova M."/>
            <person name="Spatafora J.W."/>
            <person name="Tedersoo L."/>
            <person name="Vaario L.-M."/>
            <person name="Yamada A."/>
            <person name="Yan M."/>
            <person name="Wang P."/>
            <person name="Xu J."/>
            <person name="Bruns T."/>
            <person name="Baldrian P."/>
            <person name="Vilgalys R."/>
            <person name="Henrissat B."/>
            <person name="Grigoriev I.V."/>
            <person name="Hibbett D."/>
            <person name="Nagy L.G."/>
            <person name="Martin F.M."/>
        </authorList>
    </citation>
    <scope>NUCLEOTIDE SEQUENCE</scope>
    <source>
        <strain evidence="1">P2</strain>
    </source>
</reference>
<gene>
    <name evidence="1" type="ORF">BDM02DRAFT_3272290</name>
</gene>
<proteinExistence type="predicted"/>
<accession>A0ACB6Z4G0</accession>
<protein>
    <submittedName>
        <fullName evidence="1">Uncharacterized protein</fullName>
    </submittedName>
</protein>
<dbReference type="EMBL" id="MU118127">
    <property type="protein sequence ID" value="KAF9644630.1"/>
    <property type="molecule type" value="Genomic_DNA"/>
</dbReference>
<comment type="caution">
    <text evidence="1">The sequence shown here is derived from an EMBL/GenBank/DDBJ whole genome shotgun (WGS) entry which is preliminary data.</text>
</comment>
<organism evidence="1 2">
    <name type="scientific">Thelephora ganbajun</name>
    <name type="common">Ganba fungus</name>
    <dbReference type="NCBI Taxonomy" id="370292"/>
    <lineage>
        <taxon>Eukaryota</taxon>
        <taxon>Fungi</taxon>
        <taxon>Dikarya</taxon>
        <taxon>Basidiomycota</taxon>
        <taxon>Agaricomycotina</taxon>
        <taxon>Agaricomycetes</taxon>
        <taxon>Thelephorales</taxon>
        <taxon>Thelephoraceae</taxon>
        <taxon>Thelephora</taxon>
    </lineage>
</organism>
<evidence type="ECO:0000313" key="1">
    <source>
        <dbReference type="EMBL" id="KAF9644630.1"/>
    </source>
</evidence>